<dbReference type="InterPro" id="IPR000917">
    <property type="entry name" value="Sulfatase_N"/>
</dbReference>
<dbReference type="CDD" id="cd16151">
    <property type="entry name" value="sulfatase_like"/>
    <property type="match status" value="1"/>
</dbReference>
<protein>
    <submittedName>
        <fullName evidence="7">Arylsulfatase</fullName>
        <ecNumber evidence="7">3.1.6.1</ecNumber>
    </submittedName>
</protein>
<dbReference type="PANTHER" id="PTHR42693">
    <property type="entry name" value="ARYLSULFATASE FAMILY MEMBER"/>
    <property type="match status" value="1"/>
</dbReference>
<dbReference type="GO" id="GO:0004065">
    <property type="term" value="F:arylsulfatase activity"/>
    <property type="evidence" value="ECO:0007669"/>
    <property type="project" value="UniProtKB-EC"/>
</dbReference>
<reference evidence="7 8" key="1">
    <citation type="journal article" date="2016" name="Genome Announc.">
        <title>First Complete Genome Sequence of a Subdivision 6 Acidobacterium Strain.</title>
        <authorList>
            <person name="Huang S."/>
            <person name="Vieira S."/>
            <person name="Bunk B."/>
            <person name="Riedel T."/>
            <person name="Sproer C."/>
            <person name="Overmann J."/>
        </authorList>
    </citation>
    <scope>NUCLEOTIDE SEQUENCE [LARGE SCALE GENOMIC DNA]</scope>
    <source>
        <strain evidence="8">DSM 100886 HEG_-6_39</strain>
    </source>
</reference>
<dbReference type="GO" id="GO:0046872">
    <property type="term" value="F:metal ion binding"/>
    <property type="evidence" value="ECO:0007669"/>
    <property type="project" value="UniProtKB-KW"/>
</dbReference>
<dbReference type="KEGG" id="abac:LuPra_00154"/>
<dbReference type="Gene3D" id="3.40.720.10">
    <property type="entry name" value="Alkaline Phosphatase, subunit A"/>
    <property type="match status" value="1"/>
</dbReference>
<dbReference type="InterPro" id="IPR017850">
    <property type="entry name" value="Alkaline_phosphatase_core_sf"/>
</dbReference>
<evidence type="ECO:0000256" key="5">
    <source>
        <dbReference type="SAM" id="MobiDB-lite"/>
    </source>
</evidence>
<dbReference type="Pfam" id="PF00884">
    <property type="entry name" value="Sulfatase"/>
    <property type="match status" value="1"/>
</dbReference>
<keyword evidence="8" id="KW-1185">Reference proteome</keyword>
<organism evidence="7 8">
    <name type="scientific">Luteitalea pratensis</name>
    <dbReference type="NCBI Taxonomy" id="1855912"/>
    <lineage>
        <taxon>Bacteria</taxon>
        <taxon>Pseudomonadati</taxon>
        <taxon>Acidobacteriota</taxon>
        <taxon>Vicinamibacteria</taxon>
        <taxon>Vicinamibacterales</taxon>
        <taxon>Vicinamibacteraceae</taxon>
        <taxon>Luteitalea</taxon>
    </lineage>
</organism>
<dbReference type="SUPFAM" id="SSF53649">
    <property type="entry name" value="Alkaline phosphatase-like"/>
    <property type="match status" value="1"/>
</dbReference>
<name>A0A143PFC1_LUTPR</name>
<feature type="domain" description="Sulfatase N-terminal" evidence="6">
    <location>
        <begin position="43"/>
        <end position="340"/>
    </location>
</feature>
<dbReference type="InterPro" id="IPR050738">
    <property type="entry name" value="Sulfatase"/>
</dbReference>
<feature type="region of interest" description="Disordered" evidence="5">
    <location>
        <begin position="439"/>
        <end position="471"/>
    </location>
</feature>
<dbReference type="PROSITE" id="PS00523">
    <property type="entry name" value="SULFATASE_1"/>
    <property type="match status" value="1"/>
</dbReference>
<evidence type="ECO:0000256" key="3">
    <source>
        <dbReference type="ARBA" id="ARBA00022801"/>
    </source>
</evidence>
<accession>A0A143PFC1</accession>
<dbReference type="RefSeq" id="WP_157898583.1">
    <property type="nucleotide sequence ID" value="NZ_CP015136.1"/>
</dbReference>
<evidence type="ECO:0000256" key="4">
    <source>
        <dbReference type="ARBA" id="ARBA00022837"/>
    </source>
</evidence>
<dbReference type="EMBL" id="CP015136">
    <property type="protein sequence ID" value="AMY06990.1"/>
    <property type="molecule type" value="Genomic_DNA"/>
</dbReference>
<dbReference type="STRING" id="1855912.LuPra_00154"/>
<dbReference type="OrthoDB" id="9762324at2"/>
<evidence type="ECO:0000313" key="7">
    <source>
        <dbReference type="EMBL" id="AMY06990.1"/>
    </source>
</evidence>
<evidence type="ECO:0000256" key="2">
    <source>
        <dbReference type="ARBA" id="ARBA00022723"/>
    </source>
</evidence>
<keyword evidence="3 7" id="KW-0378">Hydrolase</keyword>
<evidence type="ECO:0000256" key="1">
    <source>
        <dbReference type="ARBA" id="ARBA00008779"/>
    </source>
</evidence>
<keyword evidence="4" id="KW-0106">Calcium</keyword>
<proteinExistence type="inferred from homology"/>
<gene>
    <name evidence="7" type="primary">atsA_1</name>
    <name evidence="7" type="ORF">LuPra_00154</name>
</gene>
<dbReference type="InterPro" id="IPR024607">
    <property type="entry name" value="Sulfatase_CS"/>
</dbReference>
<evidence type="ECO:0000259" key="6">
    <source>
        <dbReference type="Pfam" id="PF00884"/>
    </source>
</evidence>
<comment type="similarity">
    <text evidence="1">Belongs to the sulfatase family.</text>
</comment>
<sequence>MLTTRTIRTPLVWLPSALLLMWPLLLTDSSAEQAPAARSERPPNIIMYLADDIGREAVNSYGGTSYKTPNIDRLAADGMRFTRAYSTALCTPTRVQLLTGQYNFRNYDHFGYFDTSLRTIANYLQAAGYTTAMAGKWQFGGSFQTPHLIGFNEYLIWQLESPDFWNRYKNPILTRNGEPAKQHPGAYGPDMVKEFVFDFMQRNRERPFFVYYAEHLTHDPFQPPPGHPDYESHDETKVNDEKYFGAMVSHLDKNVGELMTTLDKLGLRENTLVLFMGDNGTDVRVTSMMNGRPVQGDKWGSTDASNHVPFIAHWKGTIAPAQVRDDLVDVSDLFPTMLDAGRSTILNVQSDGVSLYPTLTRGSPSPRRWIFTDFYRGRTSGPNTVREGRPHRYAHDGRFKLYADGRFFDYLADPTEKNPLSESGLSLEARSALQALREAMTSMEAEVKASEARRKEGPPPQRGSGTGGRPE</sequence>
<dbReference type="EC" id="3.1.6.1" evidence="7"/>
<evidence type="ECO:0000313" key="8">
    <source>
        <dbReference type="Proteomes" id="UP000076079"/>
    </source>
</evidence>
<dbReference type="PANTHER" id="PTHR42693:SF53">
    <property type="entry name" value="ENDO-4-O-SULFATASE"/>
    <property type="match status" value="1"/>
</dbReference>
<keyword evidence="2" id="KW-0479">Metal-binding</keyword>
<dbReference type="AlphaFoldDB" id="A0A143PFC1"/>
<dbReference type="Proteomes" id="UP000076079">
    <property type="component" value="Chromosome"/>
</dbReference>
<feature type="compositionally biased region" description="Basic and acidic residues" evidence="5">
    <location>
        <begin position="445"/>
        <end position="457"/>
    </location>
</feature>
<reference evidence="8" key="2">
    <citation type="submission" date="2016-04" db="EMBL/GenBank/DDBJ databases">
        <title>First Complete Genome Sequence of a Subdivision 6 Acidobacterium.</title>
        <authorList>
            <person name="Huang S."/>
            <person name="Vieira S."/>
            <person name="Bunk B."/>
            <person name="Riedel T."/>
            <person name="Sproeer C."/>
            <person name="Overmann J."/>
        </authorList>
    </citation>
    <scope>NUCLEOTIDE SEQUENCE [LARGE SCALE GENOMIC DNA]</scope>
    <source>
        <strain evidence="8">DSM 100886 HEG_-6_39</strain>
    </source>
</reference>